<keyword evidence="6" id="KW-0560">Oxidoreductase</keyword>
<accession>A0A2H5Y727</accession>
<dbReference type="PANTHER" id="PTHR21496:SF23">
    <property type="entry name" value="3-PHENYLPROPIONATE_CINNAMIC ACID DIOXYGENASE FERREDOXIN SUBUNIT"/>
    <property type="match status" value="1"/>
</dbReference>
<dbReference type="GO" id="GO:0051213">
    <property type="term" value="F:dioxygenase activity"/>
    <property type="evidence" value="ECO:0007669"/>
    <property type="project" value="UniProtKB-KW"/>
</dbReference>
<dbReference type="CDD" id="cd03528">
    <property type="entry name" value="Rieske_RO_ferredoxin"/>
    <property type="match status" value="1"/>
</dbReference>
<dbReference type="GO" id="GO:0051537">
    <property type="term" value="F:2 iron, 2 sulfur cluster binding"/>
    <property type="evidence" value="ECO:0007669"/>
    <property type="project" value="UniProtKB-KW"/>
</dbReference>
<keyword evidence="3" id="KW-0408">Iron</keyword>
<organism evidence="6 7">
    <name type="scientific">Candidatus Thermoflexus japonica</name>
    <dbReference type="NCBI Taxonomy" id="2035417"/>
    <lineage>
        <taxon>Bacteria</taxon>
        <taxon>Bacillati</taxon>
        <taxon>Chloroflexota</taxon>
        <taxon>Thermoflexia</taxon>
        <taxon>Thermoflexales</taxon>
        <taxon>Thermoflexaceae</taxon>
        <taxon>Thermoflexus</taxon>
    </lineage>
</organism>
<protein>
    <submittedName>
        <fullName evidence="6">Naphthalene 1,2-dioxygenase/salicylate 5-hydroxylase systems, ferredoxin component</fullName>
    </submittedName>
</protein>
<sequence length="112" mass="11901">MWVHVAALEEIPVGSAKVFLVEGRAIALTRVGDQVFAFGDICTHDGGPLAEGKLEGYVIQCPRHGARFDIRTGRVLRLPAVVPIPVYEVRVEGDQVWVNPEPKGGSSPGGGG</sequence>
<feature type="domain" description="Rieske" evidence="5">
    <location>
        <begin position="3"/>
        <end position="98"/>
    </location>
</feature>
<evidence type="ECO:0000259" key="5">
    <source>
        <dbReference type="PROSITE" id="PS51296"/>
    </source>
</evidence>
<dbReference type="InterPro" id="IPR017941">
    <property type="entry name" value="Rieske_2Fe-2S"/>
</dbReference>
<dbReference type="GO" id="GO:0016705">
    <property type="term" value="F:oxidoreductase activity, acting on paired donors, with incorporation or reduction of molecular oxygen"/>
    <property type="evidence" value="ECO:0007669"/>
    <property type="project" value="UniProtKB-ARBA"/>
</dbReference>
<dbReference type="GO" id="GO:0004497">
    <property type="term" value="F:monooxygenase activity"/>
    <property type="evidence" value="ECO:0007669"/>
    <property type="project" value="UniProtKB-ARBA"/>
</dbReference>
<proteinExistence type="predicted"/>
<name>A0A2H5Y727_9CHLR</name>
<evidence type="ECO:0000256" key="3">
    <source>
        <dbReference type="ARBA" id="ARBA00023004"/>
    </source>
</evidence>
<evidence type="ECO:0000313" key="7">
    <source>
        <dbReference type="Proteomes" id="UP000236642"/>
    </source>
</evidence>
<gene>
    <name evidence="6" type="primary">nagAb</name>
    <name evidence="6" type="ORF">HRbin22_01486</name>
</gene>
<evidence type="ECO:0000313" key="6">
    <source>
        <dbReference type="EMBL" id="GBD09237.1"/>
    </source>
</evidence>
<dbReference type="InterPro" id="IPR036922">
    <property type="entry name" value="Rieske_2Fe-2S_sf"/>
</dbReference>
<evidence type="ECO:0000256" key="2">
    <source>
        <dbReference type="ARBA" id="ARBA00022723"/>
    </source>
</evidence>
<keyword evidence="4" id="KW-0411">Iron-sulfur</keyword>
<dbReference type="PROSITE" id="PS51296">
    <property type="entry name" value="RIESKE"/>
    <property type="match status" value="1"/>
</dbReference>
<dbReference type="Gene3D" id="2.102.10.10">
    <property type="entry name" value="Rieske [2Fe-2S] iron-sulphur domain"/>
    <property type="match status" value="1"/>
</dbReference>
<dbReference type="PANTHER" id="PTHR21496">
    <property type="entry name" value="FERREDOXIN-RELATED"/>
    <property type="match status" value="1"/>
</dbReference>
<keyword evidence="6" id="KW-0223">Dioxygenase</keyword>
<dbReference type="SUPFAM" id="SSF50022">
    <property type="entry name" value="ISP domain"/>
    <property type="match status" value="1"/>
</dbReference>
<evidence type="ECO:0000256" key="1">
    <source>
        <dbReference type="ARBA" id="ARBA00022714"/>
    </source>
</evidence>
<dbReference type="Proteomes" id="UP000236642">
    <property type="component" value="Unassembled WGS sequence"/>
</dbReference>
<dbReference type="Pfam" id="PF00355">
    <property type="entry name" value="Rieske"/>
    <property type="match status" value="1"/>
</dbReference>
<dbReference type="EMBL" id="BEHY01000032">
    <property type="protein sequence ID" value="GBD09237.1"/>
    <property type="molecule type" value="Genomic_DNA"/>
</dbReference>
<reference evidence="7" key="1">
    <citation type="submission" date="2017-09" db="EMBL/GenBank/DDBJ databases">
        <title>Metaegenomics of thermophilic ammonia-oxidizing enrichment culture.</title>
        <authorList>
            <person name="Kato S."/>
            <person name="Suzuki K."/>
        </authorList>
    </citation>
    <scope>NUCLEOTIDE SEQUENCE [LARGE SCALE GENOMIC DNA]</scope>
</reference>
<keyword evidence="2" id="KW-0479">Metal-binding</keyword>
<evidence type="ECO:0000256" key="4">
    <source>
        <dbReference type="ARBA" id="ARBA00023014"/>
    </source>
</evidence>
<comment type="caution">
    <text evidence="6">The sequence shown here is derived from an EMBL/GenBank/DDBJ whole genome shotgun (WGS) entry which is preliminary data.</text>
</comment>
<dbReference type="AlphaFoldDB" id="A0A2H5Y727"/>
<keyword evidence="1" id="KW-0001">2Fe-2S</keyword>
<dbReference type="GO" id="GO:0046872">
    <property type="term" value="F:metal ion binding"/>
    <property type="evidence" value="ECO:0007669"/>
    <property type="project" value="UniProtKB-KW"/>
</dbReference>